<evidence type="ECO:0000313" key="3">
    <source>
        <dbReference type="Proteomes" id="UP001174909"/>
    </source>
</evidence>
<feature type="region of interest" description="Disordered" evidence="1">
    <location>
        <begin position="1"/>
        <end position="33"/>
    </location>
</feature>
<comment type="caution">
    <text evidence="2">The sequence shown here is derived from an EMBL/GenBank/DDBJ whole genome shotgun (WGS) entry which is preliminary data.</text>
</comment>
<keyword evidence="3" id="KW-1185">Reference proteome</keyword>
<dbReference type="Proteomes" id="UP001174909">
    <property type="component" value="Unassembled WGS sequence"/>
</dbReference>
<reference evidence="2" key="1">
    <citation type="submission" date="2023-03" db="EMBL/GenBank/DDBJ databases">
        <authorList>
            <person name="Steffen K."/>
            <person name="Cardenas P."/>
        </authorList>
    </citation>
    <scope>NUCLEOTIDE SEQUENCE</scope>
</reference>
<protein>
    <submittedName>
        <fullName evidence="2">Uncharacterized protein</fullName>
    </submittedName>
</protein>
<proteinExistence type="predicted"/>
<dbReference type="AlphaFoldDB" id="A0AA35SKB9"/>
<gene>
    <name evidence="2" type="ORF">GBAR_LOCUS17125</name>
</gene>
<accession>A0AA35SKB9</accession>
<name>A0AA35SKB9_GEOBA</name>
<dbReference type="EMBL" id="CASHTH010002464">
    <property type="protein sequence ID" value="CAI8030201.1"/>
    <property type="molecule type" value="Genomic_DNA"/>
</dbReference>
<evidence type="ECO:0000256" key="1">
    <source>
        <dbReference type="SAM" id="MobiDB-lite"/>
    </source>
</evidence>
<sequence>MPRPLELRRPGSIPADTSRDRIPESGPVGHMGCGLEWPRPLSVAAGEVVEGGTLTHSTTPSSLFLCLLP</sequence>
<organism evidence="2 3">
    <name type="scientific">Geodia barretti</name>
    <name type="common">Barrett's horny sponge</name>
    <dbReference type="NCBI Taxonomy" id="519541"/>
    <lineage>
        <taxon>Eukaryota</taxon>
        <taxon>Metazoa</taxon>
        <taxon>Porifera</taxon>
        <taxon>Demospongiae</taxon>
        <taxon>Heteroscleromorpha</taxon>
        <taxon>Tetractinellida</taxon>
        <taxon>Astrophorina</taxon>
        <taxon>Geodiidae</taxon>
        <taxon>Geodia</taxon>
    </lineage>
</organism>
<evidence type="ECO:0000313" key="2">
    <source>
        <dbReference type="EMBL" id="CAI8030201.1"/>
    </source>
</evidence>